<feature type="non-terminal residue" evidence="3">
    <location>
        <position position="1"/>
    </location>
</feature>
<feature type="compositionally biased region" description="Low complexity" evidence="1">
    <location>
        <begin position="204"/>
        <end position="218"/>
    </location>
</feature>
<dbReference type="AlphaFoldDB" id="A0A699K5Y3"/>
<accession>A0A699K5Y3</accession>
<evidence type="ECO:0000256" key="1">
    <source>
        <dbReference type="SAM" id="MobiDB-lite"/>
    </source>
</evidence>
<protein>
    <submittedName>
        <fullName evidence="3">Retrovirus-related Pol polyprotein from transposon TNT 1-94</fullName>
    </submittedName>
</protein>
<dbReference type="InterPro" id="IPR025724">
    <property type="entry name" value="GAG-pre-integrase_dom"/>
</dbReference>
<feature type="region of interest" description="Disordered" evidence="1">
    <location>
        <begin position="202"/>
        <end position="240"/>
    </location>
</feature>
<gene>
    <name evidence="3" type="ORF">Tci_648507</name>
</gene>
<proteinExistence type="predicted"/>
<sequence>CENRLYVLKDEHRAFVATTTNSKKASYELWHTRLGHVSFDVISTLNKLGILSITSLLPKPVICTSCQLAKSQRLSFNNNMSRSSYPLDLIHCHCNINGFPQRHSGGFPGDLSLGIRFPGDLSPGKRRWERLVRDSFPGDNPRRKGSSSDTNILKLELTTFLQDTPPTLNSSSDSPNCAKSHESSSNGNHSCTLCLPITDLASESSPAYPSSTQESSSSHDTFPAHDSPMLPLSTISTPAQ</sequence>
<comment type="caution">
    <text evidence="3">The sequence shown here is derived from an EMBL/GenBank/DDBJ whole genome shotgun (WGS) entry which is preliminary data.</text>
</comment>
<evidence type="ECO:0000259" key="2">
    <source>
        <dbReference type="Pfam" id="PF13976"/>
    </source>
</evidence>
<feature type="domain" description="GAG-pre-integrase" evidence="2">
    <location>
        <begin position="4"/>
        <end position="71"/>
    </location>
</feature>
<feature type="region of interest" description="Disordered" evidence="1">
    <location>
        <begin position="132"/>
        <end position="151"/>
    </location>
</feature>
<dbReference type="Pfam" id="PF13976">
    <property type="entry name" value="gag_pre-integrs"/>
    <property type="match status" value="1"/>
</dbReference>
<reference evidence="3" key="1">
    <citation type="journal article" date="2019" name="Sci. Rep.">
        <title>Draft genome of Tanacetum cinerariifolium, the natural source of mosquito coil.</title>
        <authorList>
            <person name="Yamashiro T."/>
            <person name="Shiraishi A."/>
            <person name="Satake H."/>
            <person name="Nakayama K."/>
        </authorList>
    </citation>
    <scope>NUCLEOTIDE SEQUENCE</scope>
</reference>
<feature type="region of interest" description="Disordered" evidence="1">
    <location>
        <begin position="163"/>
        <end position="188"/>
    </location>
</feature>
<evidence type="ECO:0000313" key="3">
    <source>
        <dbReference type="EMBL" id="GFA76535.1"/>
    </source>
</evidence>
<dbReference type="EMBL" id="BKCJ010483642">
    <property type="protein sequence ID" value="GFA76535.1"/>
    <property type="molecule type" value="Genomic_DNA"/>
</dbReference>
<name>A0A699K5Y3_TANCI</name>
<organism evidence="3">
    <name type="scientific">Tanacetum cinerariifolium</name>
    <name type="common">Dalmatian daisy</name>
    <name type="synonym">Chrysanthemum cinerariifolium</name>
    <dbReference type="NCBI Taxonomy" id="118510"/>
    <lineage>
        <taxon>Eukaryota</taxon>
        <taxon>Viridiplantae</taxon>
        <taxon>Streptophyta</taxon>
        <taxon>Embryophyta</taxon>
        <taxon>Tracheophyta</taxon>
        <taxon>Spermatophyta</taxon>
        <taxon>Magnoliopsida</taxon>
        <taxon>eudicotyledons</taxon>
        <taxon>Gunneridae</taxon>
        <taxon>Pentapetalae</taxon>
        <taxon>asterids</taxon>
        <taxon>campanulids</taxon>
        <taxon>Asterales</taxon>
        <taxon>Asteraceae</taxon>
        <taxon>Asteroideae</taxon>
        <taxon>Anthemideae</taxon>
        <taxon>Anthemidinae</taxon>
        <taxon>Tanacetum</taxon>
    </lineage>
</organism>